<name>A0AAE0JMA3_9PEZI</name>
<dbReference type="Proteomes" id="UP001278500">
    <property type="component" value="Unassembled WGS sequence"/>
</dbReference>
<dbReference type="GeneID" id="87858075"/>
<organism evidence="2 3">
    <name type="scientific">Neurospora tetraspora</name>
    <dbReference type="NCBI Taxonomy" id="94610"/>
    <lineage>
        <taxon>Eukaryota</taxon>
        <taxon>Fungi</taxon>
        <taxon>Dikarya</taxon>
        <taxon>Ascomycota</taxon>
        <taxon>Pezizomycotina</taxon>
        <taxon>Sordariomycetes</taxon>
        <taxon>Sordariomycetidae</taxon>
        <taxon>Sordariales</taxon>
        <taxon>Sordariaceae</taxon>
        <taxon>Neurospora</taxon>
    </lineage>
</organism>
<feature type="region of interest" description="Disordered" evidence="1">
    <location>
        <begin position="298"/>
        <end position="342"/>
    </location>
</feature>
<protein>
    <submittedName>
        <fullName evidence="2">Uncharacterized protein</fullName>
    </submittedName>
</protein>
<dbReference type="AlphaFoldDB" id="A0AAE0JMA3"/>
<accession>A0AAE0JMA3</accession>
<evidence type="ECO:0000313" key="3">
    <source>
        <dbReference type="Proteomes" id="UP001278500"/>
    </source>
</evidence>
<dbReference type="RefSeq" id="XP_062685223.1">
    <property type="nucleotide sequence ID" value="XM_062820921.1"/>
</dbReference>
<dbReference type="EMBL" id="JAUEPP010000002">
    <property type="protein sequence ID" value="KAK3351928.1"/>
    <property type="molecule type" value="Genomic_DNA"/>
</dbReference>
<feature type="compositionally biased region" description="Polar residues" evidence="1">
    <location>
        <begin position="307"/>
        <end position="323"/>
    </location>
</feature>
<proteinExistence type="predicted"/>
<gene>
    <name evidence="2" type="ORF">B0H65DRAFT_139890</name>
</gene>
<comment type="caution">
    <text evidence="2">The sequence shown here is derived from an EMBL/GenBank/DDBJ whole genome shotgun (WGS) entry which is preliminary data.</text>
</comment>
<keyword evidence="3" id="KW-1185">Reference proteome</keyword>
<evidence type="ECO:0000313" key="2">
    <source>
        <dbReference type="EMBL" id="KAK3351928.1"/>
    </source>
</evidence>
<reference evidence="2" key="1">
    <citation type="journal article" date="2023" name="Mol. Phylogenet. Evol.">
        <title>Genome-scale phylogeny and comparative genomics of the fungal order Sordariales.</title>
        <authorList>
            <person name="Hensen N."/>
            <person name="Bonometti L."/>
            <person name="Westerberg I."/>
            <person name="Brannstrom I.O."/>
            <person name="Guillou S."/>
            <person name="Cros-Aarteil S."/>
            <person name="Calhoun S."/>
            <person name="Haridas S."/>
            <person name="Kuo A."/>
            <person name="Mondo S."/>
            <person name="Pangilinan J."/>
            <person name="Riley R."/>
            <person name="LaButti K."/>
            <person name="Andreopoulos B."/>
            <person name="Lipzen A."/>
            <person name="Chen C."/>
            <person name="Yan M."/>
            <person name="Daum C."/>
            <person name="Ng V."/>
            <person name="Clum A."/>
            <person name="Steindorff A."/>
            <person name="Ohm R.A."/>
            <person name="Martin F."/>
            <person name="Silar P."/>
            <person name="Natvig D.O."/>
            <person name="Lalanne C."/>
            <person name="Gautier V."/>
            <person name="Ament-Velasquez S.L."/>
            <person name="Kruys A."/>
            <person name="Hutchinson M.I."/>
            <person name="Powell A.J."/>
            <person name="Barry K."/>
            <person name="Miller A.N."/>
            <person name="Grigoriev I.V."/>
            <person name="Debuchy R."/>
            <person name="Gladieux P."/>
            <person name="Hiltunen Thoren M."/>
            <person name="Johannesson H."/>
        </authorList>
    </citation>
    <scope>NUCLEOTIDE SEQUENCE</scope>
    <source>
        <strain evidence="2">CBS 560.94</strain>
    </source>
</reference>
<reference evidence="2" key="2">
    <citation type="submission" date="2023-06" db="EMBL/GenBank/DDBJ databases">
        <authorList>
            <consortium name="Lawrence Berkeley National Laboratory"/>
            <person name="Haridas S."/>
            <person name="Hensen N."/>
            <person name="Bonometti L."/>
            <person name="Westerberg I."/>
            <person name="Brannstrom I.O."/>
            <person name="Guillou S."/>
            <person name="Cros-Aarteil S."/>
            <person name="Calhoun S."/>
            <person name="Kuo A."/>
            <person name="Mondo S."/>
            <person name="Pangilinan J."/>
            <person name="Riley R."/>
            <person name="Labutti K."/>
            <person name="Andreopoulos B."/>
            <person name="Lipzen A."/>
            <person name="Chen C."/>
            <person name="Yanf M."/>
            <person name="Daum C."/>
            <person name="Ng V."/>
            <person name="Clum A."/>
            <person name="Steindorff A."/>
            <person name="Ohm R."/>
            <person name="Martin F."/>
            <person name="Silar P."/>
            <person name="Natvig D."/>
            <person name="Lalanne C."/>
            <person name="Gautier V."/>
            <person name="Ament-Velasquez S.L."/>
            <person name="Kruys A."/>
            <person name="Hutchinson M.I."/>
            <person name="Powell A.J."/>
            <person name="Barry K."/>
            <person name="Miller A.N."/>
            <person name="Grigoriev I.V."/>
            <person name="Debuchy R."/>
            <person name="Gladieux P."/>
            <person name="Thoren M.H."/>
            <person name="Johannesson H."/>
        </authorList>
    </citation>
    <scope>NUCLEOTIDE SEQUENCE</scope>
    <source>
        <strain evidence="2">CBS 560.94</strain>
    </source>
</reference>
<sequence length="342" mass="37991">MASTSITPVSEFDRAQGRTELRGKGMFNLDFPKDVFDPVVVSPTCRSICYPQKSMWLWPKKSKDGPTVVVFLLLPDLDLTKVRCELQLIPIPDPIDENDPIYKTPLKNPVIPGLVRPLENQKRVPHGWKRLVACWPGFVTGQLDPVQDLKVKLGCDHFLRASFGYGDKGLAFAQNGPTFKIHNEDRSTEVKQDGTGMITDVRDLGWFNLVNLHRIESQAIRKRIWLNYLSTLPGIEAPGCFHDLPVPANSLAGGSEGVDIKRPPYLGADEFDDPPEGPAADATIEKWLGVCHAIDDEDRRDVEDPRTSPSVYYGSTYNSSDGSPPSFDLLGSFSTRASPDQE</sequence>
<evidence type="ECO:0000256" key="1">
    <source>
        <dbReference type="SAM" id="MobiDB-lite"/>
    </source>
</evidence>
<feature type="compositionally biased region" description="Polar residues" evidence="1">
    <location>
        <begin position="332"/>
        <end position="342"/>
    </location>
</feature>